<dbReference type="Pfam" id="PF07730">
    <property type="entry name" value="HisKA_3"/>
    <property type="match status" value="1"/>
</dbReference>
<keyword evidence="7" id="KW-0067">ATP-binding</keyword>
<feature type="domain" description="DUF7134" evidence="13">
    <location>
        <begin position="76"/>
        <end position="203"/>
    </location>
</feature>
<organism evidence="14 15">
    <name type="scientific">Planomonospora corallina</name>
    <dbReference type="NCBI Taxonomy" id="1806052"/>
    <lineage>
        <taxon>Bacteria</taxon>
        <taxon>Bacillati</taxon>
        <taxon>Actinomycetota</taxon>
        <taxon>Actinomycetes</taxon>
        <taxon>Streptosporangiales</taxon>
        <taxon>Streptosporangiaceae</taxon>
        <taxon>Planomonospora</taxon>
    </lineage>
</organism>
<keyword evidence="15" id="KW-1185">Reference proteome</keyword>
<dbReference type="InterPro" id="IPR003594">
    <property type="entry name" value="HATPase_dom"/>
</dbReference>
<dbReference type="RefSeq" id="WP_377290511.1">
    <property type="nucleotide sequence ID" value="NZ_JBHSBM010000024.1"/>
</dbReference>
<dbReference type="Pfam" id="PF02518">
    <property type="entry name" value="HATPase_c"/>
    <property type="match status" value="1"/>
</dbReference>
<evidence type="ECO:0000256" key="3">
    <source>
        <dbReference type="ARBA" id="ARBA00022553"/>
    </source>
</evidence>
<evidence type="ECO:0000256" key="10">
    <source>
        <dbReference type="SAM" id="MobiDB-lite"/>
    </source>
</evidence>
<keyword evidence="5" id="KW-0547">Nucleotide-binding</keyword>
<dbReference type="InterPro" id="IPR055558">
    <property type="entry name" value="DUF7134"/>
</dbReference>
<dbReference type="PANTHER" id="PTHR24421">
    <property type="entry name" value="NITRATE/NITRITE SENSOR PROTEIN NARX-RELATED"/>
    <property type="match status" value="1"/>
</dbReference>
<dbReference type="EC" id="2.7.13.3" evidence="2"/>
<evidence type="ECO:0000259" key="12">
    <source>
        <dbReference type="Pfam" id="PF07730"/>
    </source>
</evidence>
<comment type="caution">
    <text evidence="14">The sequence shown here is derived from an EMBL/GenBank/DDBJ whole genome shotgun (WGS) entry which is preliminary data.</text>
</comment>
<protein>
    <recommendedName>
        <fullName evidence="2">histidine kinase</fullName>
        <ecNumber evidence="2">2.7.13.3</ecNumber>
    </recommendedName>
</protein>
<dbReference type="Pfam" id="PF23539">
    <property type="entry name" value="DUF7134"/>
    <property type="match status" value="1"/>
</dbReference>
<evidence type="ECO:0000256" key="7">
    <source>
        <dbReference type="ARBA" id="ARBA00022840"/>
    </source>
</evidence>
<gene>
    <name evidence="14" type="ORF">ACFOWE_21380</name>
</gene>
<feature type="coiled-coil region" evidence="9">
    <location>
        <begin position="209"/>
        <end position="236"/>
    </location>
</feature>
<evidence type="ECO:0000259" key="13">
    <source>
        <dbReference type="Pfam" id="PF23539"/>
    </source>
</evidence>
<keyword evidence="3" id="KW-0597">Phosphoprotein</keyword>
<dbReference type="EMBL" id="JBHSBM010000024">
    <property type="protein sequence ID" value="MFC4060863.1"/>
    <property type="molecule type" value="Genomic_DNA"/>
</dbReference>
<feature type="domain" description="Histidine kinase/HSP90-like ATPase" evidence="11">
    <location>
        <begin position="349"/>
        <end position="439"/>
    </location>
</feature>
<keyword evidence="8" id="KW-0902">Two-component regulatory system</keyword>
<dbReference type="GO" id="GO:0016301">
    <property type="term" value="F:kinase activity"/>
    <property type="evidence" value="ECO:0007669"/>
    <property type="project" value="UniProtKB-KW"/>
</dbReference>
<evidence type="ECO:0000313" key="14">
    <source>
        <dbReference type="EMBL" id="MFC4060863.1"/>
    </source>
</evidence>
<evidence type="ECO:0000256" key="1">
    <source>
        <dbReference type="ARBA" id="ARBA00000085"/>
    </source>
</evidence>
<reference evidence="15" key="1">
    <citation type="journal article" date="2019" name="Int. J. Syst. Evol. Microbiol.">
        <title>The Global Catalogue of Microorganisms (GCM) 10K type strain sequencing project: providing services to taxonomists for standard genome sequencing and annotation.</title>
        <authorList>
            <consortium name="The Broad Institute Genomics Platform"/>
            <consortium name="The Broad Institute Genome Sequencing Center for Infectious Disease"/>
            <person name="Wu L."/>
            <person name="Ma J."/>
        </authorList>
    </citation>
    <scope>NUCLEOTIDE SEQUENCE [LARGE SCALE GENOMIC DNA]</scope>
    <source>
        <strain evidence="15">TBRC 4489</strain>
    </source>
</reference>
<evidence type="ECO:0000256" key="9">
    <source>
        <dbReference type="SAM" id="Coils"/>
    </source>
</evidence>
<evidence type="ECO:0000313" key="15">
    <source>
        <dbReference type="Proteomes" id="UP001595850"/>
    </source>
</evidence>
<keyword evidence="9" id="KW-0175">Coiled coil</keyword>
<name>A0ABV8ICS0_9ACTN</name>
<proteinExistence type="predicted"/>
<dbReference type="PANTHER" id="PTHR24421:SF10">
    <property type="entry name" value="NITRATE_NITRITE SENSOR PROTEIN NARQ"/>
    <property type="match status" value="1"/>
</dbReference>
<feature type="region of interest" description="Disordered" evidence="10">
    <location>
        <begin position="1"/>
        <end position="34"/>
    </location>
</feature>
<evidence type="ECO:0000256" key="4">
    <source>
        <dbReference type="ARBA" id="ARBA00022679"/>
    </source>
</evidence>
<dbReference type="Gene3D" id="1.20.5.1930">
    <property type="match status" value="1"/>
</dbReference>
<keyword evidence="4" id="KW-0808">Transferase</keyword>
<comment type="catalytic activity">
    <reaction evidence="1">
        <text>ATP + protein L-histidine = ADP + protein N-phospho-L-histidine.</text>
        <dbReference type="EC" id="2.7.13.3"/>
    </reaction>
</comment>
<dbReference type="Gene3D" id="3.30.565.10">
    <property type="entry name" value="Histidine kinase-like ATPase, C-terminal domain"/>
    <property type="match status" value="1"/>
</dbReference>
<dbReference type="InterPro" id="IPR050482">
    <property type="entry name" value="Sensor_HK_TwoCompSys"/>
</dbReference>
<accession>A0ABV8ICS0</accession>
<keyword evidence="6 14" id="KW-0418">Kinase</keyword>
<evidence type="ECO:0000256" key="5">
    <source>
        <dbReference type="ARBA" id="ARBA00022741"/>
    </source>
</evidence>
<dbReference type="InterPro" id="IPR036890">
    <property type="entry name" value="HATPase_C_sf"/>
</dbReference>
<evidence type="ECO:0000259" key="11">
    <source>
        <dbReference type="Pfam" id="PF02518"/>
    </source>
</evidence>
<dbReference type="Proteomes" id="UP001595850">
    <property type="component" value="Unassembled WGS sequence"/>
</dbReference>
<sequence length="444" mass="46760">MPAPPSPAPLHGRPGSPPQPPPAPPGERPRFPAALRDRPRFPAALRDRPRFPAALRDRLGSLAALHGRPGSLPGPWPDAVLAVLVLVVQLWPFLSRDNPHGGPWHWWGYAVVAASAVPLVWRRRAPVTVLLAVLVAISLYDVVDGVAAQPIWYGGLIATYTVAAHSARLTRTAMLAVTVIGGLLLVGSSETALRGVVLFVTAYAVGRASASSRAHAAALEERAARLEHERRVEAERAAERERARIARDMHDILAHAVSLMVVQAEAGPVVVRSDPARAEAAFDAIAAAGRDAMVQLRRTLGALKEDTGPRTPRPTLGDLAELPGQVTGTGLDVVVSASGEPRPLLPDIEVAAYRVAQEALTNVIKHAGATRAEIRLDWQDDILMISITDDGCGSGGSLPAGGNGLIGIRERAAALGGTATAGPRPDGPGFRVLVRLPLTEAVRA</sequence>
<feature type="compositionally biased region" description="Pro residues" evidence="10">
    <location>
        <begin position="15"/>
        <end position="26"/>
    </location>
</feature>
<dbReference type="SUPFAM" id="SSF55874">
    <property type="entry name" value="ATPase domain of HSP90 chaperone/DNA topoisomerase II/histidine kinase"/>
    <property type="match status" value="1"/>
</dbReference>
<evidence type="ECO:0000256" key="2">
    <source>
        <dbReference type="ARBA" id="ARBA00012438"/>
    </source>
</evidence>
<dbReference type="CDD" id="cd16917">
    <property type="entry name" value="HATPase_UhpB-NarQ-NarX-like"/>
    <property type="match status" value="1"/>
</dbReference>
<evidence type="ECO:0000256" key="8">
    <source>
        <dbReference type="ARBA" id="ARBA00023012"/>
    </source>
</evidence>
<dbReference type="InterPro" id="IPR011712">
    <property type="entry name" value="Sig_transdc_His_kin_sub3_dim/P"/>
</dbReference>
<evidence type="ECO:0000256" key="6">
    <source>
        <dbReference type="ARBA" id="ARBA00022777"/>
    </source>
</evidence>
<feature type="domain" description="Signal transduction histidine kinase subgroup 3 dimerisation and phosphoacceptor" evidence="12">
    <location>
        <begin position="241"/>
        <end position="306"/>
    </location>
</feature>